<dbReference type="SUPFAM" id="SSF53474">
    <property type="entry name" value="alpha/beta-Hydrolases"/>
    <property type="match status" value="1"/>
</dbReference>
<evidence type="ECO:0000313" key="4">
    <source>
        <dbReference type="Proteomes" id="UP001174691"/>
    </source>
</evidence>
<dbReference type="PANTHER" id="PTHR33840">
    <property type="match status" value="1"/>
</dbReference>
<dbReference type="InterPro" id="IPR018712">
    <property type="entry name" value="Tle1-like_cat"/>
</dbReference>
<dbReference type="InterPro" id="IPR029058">
    <property type="entry name" value="AB_hydrolase_fold"/>
</dbReference>
<protein>
    <submittedName>
        <fullName evidence="3">Peptidoglycan binding domain containing protein</fullName>
    </submittedName>
</protein>
<feature type="region of interest" description="Disordered" evidence="1">
    <location>
        <begin position="528"/>
        <end position="549"/>
    </location>
</feature>
<dbReference type="EMBL" id="JANBVN010000077">
    <property type="protein sequence ID" value="KAJ9149687.1"/>
    <property type="molecule type" value="Genomic_DNA"/>
</dbReference>
<dbReference type="Pfam" id="PF09994">
    <property type="entry name" value="T6SS_Tle1-like_cat"/>
    <property type="match status" value="1"/>
</dbReference>
<proteinExistence type="predicted"/>
<feature type="region of interest" description="Disordered" evidence="1">
    <location>
        <begin position="356"/>
        <end position="387"/>
    </location>
</feature>
<reference evidence="3" key="1">
    <citation type="submission" date="2022-07" db="EMBL/GenBank/DDBJ databases">
        <title>Fungi with potential for degradation of polypropylene.</title>
        <authorList>
            <person name="Gostincar C."/>
        </authorList>
    </citation>
    <scope>NUCLEOTIDE SEQUENCE</scope>
    <source>
        <strain evidence="3">EXF-13287</strain>
    </source>
</reference>
<comment type="caution">
    <text evidence="3">The sequence shown here is derived from an EMBL/GenBank/DDBJ whole genome shotgun (WGS) entry which is preliminary data.</text>
</comment>
<gene>
    <name evidence="3" type="ORF">NKR19_g5537</name>
</gene>
<evidence type="ECO:0000259" key="2">
    <source>
        <dbReference type="Pfam" id="PF09994"/>
    </source>
</evidence>
<accession>A0AA38VSF1</accession>
<evidence type="ECO:0000256" key="1">
    <source>
        <dbReference type="SAM" id="MobiDB-lite"/>
    </source>
</evidence>
<dbReference type="PANTHER" id="PTHR33840:SF1">
    <property type="entry name" value="TLE1 PHOSPHOLIPASE DOMAIN-CONTAINING PROTEIN"/>
    <property type="match status" value="1"/>
</dbReference>
<name>A0AA38VSF1_9PEZI</name>
<organism evidence="3 4">
    <name type="scientific">Coniochaeta hoffmannii</name>
    <dbReference type="NCBI Taxonomy" id="91930"/>
    <lineage>
        <taxon>Eukaryota</taxon>
        <taxon>Fungi</taxon>
        <taxon>Dikarya</taxon>
        <taxon>Ascomycota</taxon>
        <taxon>Pezizomycotina</taxon>
        <taxon>Sordariomycetes</taxon>
        <taxon>Sordariomycetidae</taxon>
        <taxon>Coniochaetales</taxon>
        <taxon>Coniochaetaceae</taxon>
        <taxon>Coniochaeta</taxon>
    </lineage>
</organism>
<evidence type="ECO:0000313" key="3">
    <source>
        <dbReference type="EMBL" id="KAJ9149687.1"/>
    </source>
</evidence>
<feature type="compositionally biased region" description="Low complexity" evidence="1">
    <location>
        <begin position="356"/>
        <end position="376"/>
    </location>
</feature>
<feature type="region of interest" description="Disordered" evidence="1">
    <location>
        <begin position="1"/>
        <end position="20"/>
    </location>
</feature>
<dbReference type="Proteomes" id="UP001174691">
    <property type="component" value="Unassembled WGS sequence"/>
</dbReference>
<feature type="domain" description="T6SS Phospholipase effector Tle1-like catalytic" evidence="2">
    <location>
        <begin position="25"/>
        <end position="327"/>
    </location>
</feature>
<sequence length="602" mass="66669">MPSTPATIADTAEPSDPKPLYTPRKRLIVCCDGTWMNSDTGYEKPTLFNPIGKAQTPSNVTRLSRSLRRVSRDGTLQIIAYQNGVGTGSTMADAITGGAFGRGIAENVREAYAFICANYNDGDDIILVGFSRGAFTARSVAGMIGDLGLLTRAGMEDFYPIFKDMQNWRTPGYKDPFPTTPFPNKPRGEGAEDIYRQLLLDRGLTRVYQNGGKGDLIKVKAVGVWDTVGSLGIPQVSWLPRLGIGAASKEFRFYDTNLTDRIEHAFQALALDEHRPPFSPAVWERSNANKHTTELRQVWFPGNHGNVGGGWQDAGIANMSLAWMMDQLASVGVEFDEATIMRIFSRLESYYRTSASGYSASPTTTTTTTTTSSTDAPKPPPPNRSGKPWAIQQIYETNHPVRPWSQGALLKASSLLYTLAGFNLRSPGLYKKMDISTGLPSRAYLEDTNERIHSSVRVRLATGGLGLNDGGVWAAPALKGRWRPRRTNNSYFDPIPKSRRTWEQIKEVRAHDVSADPEHHGNPARERELMEAAAEQQRPLTGDDDGDDGERWVWEWCGPKAEAPPQRVLVEEPLGPYERQLLRLASGKPNIYEYAERIDVTL</sequence>
<keyword evidence="4" id="KW-1185">Reference proteome</keyword>
<dbReference type="AlphaFoldDB" id="A0AA38VSF1"/>